<dbReference type="Gene3D" id="3.40.50.10420">
    <property type="entry name" value="NagB/RpiA/CoA transferase-like"/>
    <property type="match status" value="1"/>
</dbReference>
<dbReference type="Pfam" id="PF01812">
    <property type="entry name" value="5-FTHF_cyc-lig"/>
    <property type="match status" value="1"/>
</dbReference>
<dbReference type="SUPFAM" id="SSF100950">
    <property type="entry name" value="NagB/RpiA/CoA transferase-like"/>
    <property type="match status" value="1"/>
</dbReference>
<dbReference type="PANTHER" id="PTHR13017:SF0">
    <property type="entry name" value="METHENYLTETRAHYDROFOLATE SYNTHASE DOMAIN-CONTAINING PROTEIN"/>
    <property type="match status" value="1"/>
</dbReference>
<reference evidence="1 2" key="1">
    <citation type="submission" date="2019-07" db="EMBL/GenBank/DDBJ databases">
        <title>De Novo Assembly of kiwifruit Actinidia rufa.</title>
        <authorList>
            <person name="Sugita-Konishi S."/>
            <person name="Sato K."/>
            <person name="Mori E."/>
            <person name="Abe Y."/>
            <person name="Kisaki G."/>
            <person name="Hamano K."/>
            <person name="Suezawa K."/>
            <person name="Otani M."/>
            <person name="Fukuda T."/>
            <person name="Manabe T."/>
            <person name="Gomi K."/>
            <person name="Tabuchi M."/>
            <person name="Akimitsu K."/>
            <person name="Kataoka I."/>
        </authorList>
    </citation>
    <scope>NUCLEOTIDE SEQUENCE [LARGE SCALE GENOMIC DNA]</scope>
    <source>
        <strain evidence="2">cv. Fuchu</strain>
    </source>
</reference>
<dbReference type="PANTHER" id="PTHR13017">
    <property type="entry name" value="5-FORMYLTETRAHYDROFOLATE CYCLO-LIGASE-RELATED"/>
    <property type="match status" value="1"/>
</dbReference>
<evidence type="ECO:0000313" key="2">
    <source>
        <dbReference type="Proteomes" id="UP000585474"/>
    </source>
</evidence>
<name>A0A7J0GGL5_9ERIC</name>
<organism evidence="1 2">
    <name type="scientific">Actinidia rufa</name>
    <dbReference type="NCBI Taxonomy" id="165716"/>
    <lineage>
        <taxon>Eukaryota</taxon>
        <taxon>Viridiplantae</taxon>
        <taxon>Streptophyta</taxon>
        <taxon>Embryophyta</taxon>
        <taxon>Tracheophyta</taxon>
        <taxon>Spermatophyta</taxon>
        <taxon>Magnoliopsida</taxon>
        <taxon>eudicotyledons</taxon>
        <taxon>Gunneridae</taxon>
        <taxon>Pentapetalae</taxon>
        <taxon>asterids</taxon>
        <taxon>Ericales</taxon>
        <taxon>Actinidiaceae</taxon>
        <taxon>Actinidia</taxon>
    </lineage>
</organism>
<keyword evidence="2" id="KW-1185">Reference proteome</keyword>
<dbReference type="InterPro" id="IPR024185">
    <property type="entry name" value="FTHF_cligase-like_sf"/>
</dbReference>
<dbReference type="InterPro" id="IPR002698">
    <property type="entry name" value="FTHF_cligase"/>
</dbReference>
<sequence length="328" mass="36115">MDAIAIRASPAFAITTRRSLSLSRNQNQFTYITSRSNANSRNSQNLLKVEGLGSRNDVAFDESAYEAERLRLDAEARESMADASEREAADEADAKGWKWAIRKRVWDLMEAQNIAQFPRPVHHRIPNFVGASAAANKLSGLDVFRGAKWTGFFSVLESQMLTPSTINEACTSVGVAKFGRPIGLDEKIKVDLIVIGSVAVDPKTGARLGKGEGFAELEYGMLRYMGAIDGSTPVVTSVHDQQLVDDIPVEKLLIHDVPVDIICTPTQVIFINTSIPKPQGIYWDKLSPEKLGQIRILRELKSKIELETGQKLPCGPSEKLPPSARRGR</sequence>
<dbReference type="Proteomes" id="UP000585474">
    <property type="component" value="Unassembled WGS sequence"/>
</dbReference>
<dbReference type="EMBL" id="BJWL01000021">
    <property type="protein sequence ID" value="GFZ09963.1"/>
    <property type="molecule type" value="Genomic_DNA"/>
</dbReference>
<comment type="caution">
    <text evidence="1">The sequence shown here is derived from an EMBL/GenBank/DDBJ whole genome shotgun (WGS) entry which is preliminary data.</text>
</comment>
<dbReference type="InterPro" id="IPR037171">
    <property type="entry name" value="NagB/RpiA_transferase-like"/>
</dbReference>
<dbReference type="AlphaFoldDB" id="A0A7J0GGL5"/>
<dbReference type="OrthoDB" id="433414at2759"/>
<keyword evidence="1" id="KW-0808">Transferase</keyword>
<proteinExistence type="predicted"/>
<evidence type="ECO:0000313" key="1">
    <source>
        <dbReference type="EMBL" id="GFZ09963.1"/>
    </source>
</evidence>
<dbReference type="GO" id="GO:0016740">
    <property type="term" value="F:transferase activity"/>
    <property type="evidence" value="ECO:0007669"/>
    <property type="project" value="UniProtKB-KW"/>
</dbReference>
<gene>
    <name evidence="1" type="ORF">Acr_21g0005620</name>
</gene>
<dbReference type="GO" id="GO:0005737">
    <property type="term" value="C:cytoplasm"/>
    <property type="evidence" value="ECO:0007669"/>
    <property type="project" value="TreeGrafter"/>
</dbReference>
<accession>A0A7J0GGL5</accession>
<protein>
    <submittedName>
        <fullName evidence="1">NagB/RpiA/CoA transferase-like superfamily protein</fullName>
    </submittedName>
</protein>